<dbReference type="Gene3D" id="1.10.10.10">
    <property type="entry name" value="Winged helix-like DNA-binding domain superfamily/Winged helix DNA-binding domain"/>
    <property type="match status" value="1"/>
</dbReference>
<evidence type="ECO:0000256" key="6">
    <source>
        <dbReference type="ARBA" id="ARBA00023002"/>
    </source>
</evidence>
<name>A0A2G7SR22_9FLAO</name>
<dbReference type="AlphaFoldDB" id="A0A2G7SR22"/>
<dbReference type="PANTHER" id="PTHR43821:SF1">
    <property type="entry name" value="NAD(P)H NITROREDUCTASE YDJA-RELATED"/>
    <property type="match status" value="1"/>
</dbReference>
<proteinExistence type="inferred from homology"/>
<dbReference type="EMBL" id="PEKC01000278">
    <property type="protein sequence ID" value="PII30092.1"/>
    <property type="molecule type" value="Genomic_DNA"/>
</dbReference>
<reference evidence="9" key="1">
    <citation type="submission" date="2017-10" db="EMBL/GenBank/DDBJ databases">
        <title>Chryseobacterium sp. B5 is a hydrocarbonoclastic and plant growth promoting bacterium.</title>
        <authorList>
            <person name="Thijs S."/>
            <person name="Gkorezis P."/>
            <person name="Van Hamme J."/>
        </authorList>
    </citation>
    <scope>NUCLEOTIDE SEQUENCE</scope>
    <source>
        <strain evidence="9">B5</strain>
    </source>
</reference>
<dbReference type="InterPro" id="IPR000415">
    <property type="entry name" value="Nitroreductase-like"/>
</dbReference>
<keyword evidence="3" id="KW-0285">Flavoprotein</keyword>
<keyword evidence="6" id="KW-0560">Oxidoreductase</keyword>
<organism evidence="9">
    <name type="scientific">Chryseobacterium sp. B5</name>
    <dbReference type="NCBI Taxonomy" id="2050562"/>
    <lineage>
        <taxon>Bacteria</taxon>
        <taxon>Pseudomonadati</taxon>
        <taxon>Bacteroidota</taxon>
        <taxon>Flavobacteriia</taxon>
        <taxon>Flavobacteriales</taxon>
        <taxon>Weeksellaceae</taxon>
        <taxon>Chryseobacterium group</taxon>
        <taxon>Chryseobacterium</taxon>
    </lineage>
</organism>
<evidence type="ECO:0000256" key="4">
    <source>
        <dbReference type="ARBA" id="ARBA00022643"/>
    </source>
</evidence>
<keyword evidence="4" id="KW-0288">FMN</keyword>
<evidence type="ECO:0000313" key="9">
    <source>
        <dbReference type="EMBL" id="PII30092.1"/>
    </source>
</evidence>
<dbReference type="InterPro" id="IPR029479">
    <property type="entry name" value="Nitroreductase"/>
</dbReference>
<dbReference type="Gene3D" id="3.40.109.10">
    <property type="entry name" value="NADH Oxidase"/>
    <property type="match status" value="1"/>
</dbReference>
<dbReference type="CDD" id="cd02135">
    <property type="entry name" value="YdjA-like"/>
    <property type="match status" value="1"/>
</dbReference>
<dbReference type="PANTHER" id="PTHR43821">
    <property type="entry name" value="NAD(P)H NITROREDUCTASE YDJA-RELATED"/>
    <property type="match status" value="1"/>
</dbReference>
<dbReference type="SUPFAM" id="SSF55469">
    <property type="entry name" value="FMN-dependent nitroreductase-like"/>
    <property type="match status" value="1"/>
</dbReference>
<gene>
    <name evidence="9" type="ORF">CTI11_29280</name>
</gene>
<dbReference type="InterPro" id="IPR052530">
    <property type="entry name" value="NAD(P)H_nitroreductase"/>
</dbReference>
<sequence length="300" mass="32524">MTQKYIPHLLALDRERDWARAAQACGISDNALAQAIRSAEAEFGHALVRAGRPFQGFTLEGEQVLAWARQFAQAVDALKHCFADTRKRAGLAPLLARRSVSPRRLAMPGPDSGDMDLMIEAALCAPDHGALHPWRVLEFPAHQREALASLFEQEKLRRDPLAPADDIRRAREHATRAPALIAFIISPRPRSRVPVREQWLAAGAALGNFLNAAHHLGFGAIVLSGERCFDPALHSALGLREGEHLAGFISLGTITSQPSPRATVAPSSMRTAWQAEQAAAVTAQALLQPDGNHDSHGSDL</sequence>
<protein>
    <submittedName>
        <fullName evidence="9">Nitroreductase</fullName>
    </submittedName>
</protein>
<feature type="domain" description="Nitroreductase" evidence="8">
    <location>
        <begin position="96"/>
        <end position="252"/>
    </location>
</feature>
<evidence type="ECO:0000256" key="5">
    <source>
        <dbReference type="ARBA" id="ARBA00022857"/>
    </source>
</evidence>
<dbReference type="InterPro" id="IPR026021">
    <property type="entry name" value="YdjA-like"/>
</dbReference>
<comment type="caution">
    <text evidence="9">The sequence shown here is derived from an EMBL/GenBank/DDBJ whole genome shotgun (WGS) entry which is preliminary data.</text>
</comment>
<dbReference type="Pfam" id="PF00881">
    <property type="entry name" value="Nitroreductase"/>
    <property type="match status" value="1"/>
</dbReference>
<comment type="similarity">
    <text evidence="2">Belongs to the nitroreductase family.</text>
</comment>
<evidence type="ECO:0000259" key="8">
    <source>
        <dbReference type="Pfam" id="PF00881"/>
    </source>
</evidence>
<evidence type="ECO:0000256" key="1">
    <source>
        <dbReference type="ARBA" id="ARBA00001917"/>
    </source>
</evidence>
<comment type="cofactor">
    <cofactor evidence="1">
        <name>FMN</name>
        <dbReference type="ChEBI" id="CHEBI:58210"/>
    </cofactor>
</comment>
<dbReference type="SUPFAM" id="SSF46785">
    <property type="entry name" value="Winged helix' DNA-binding domain"/>
    <property type="match status" value="1"/>
</dbReference>
<keyword evidence="5" id="KW-0521">NADP</keyword>
<evidence type="ECO:0000256" key="7">
    <source>
        <dbReference type="ARBA" id="ARBA00023027"/>
    </source>
</evidence>
<dbReference type="InterPro" id="IPR036388">
    <property type="entry name" value="WH-like_DNA-bd_sf"/>
</dbReference>
<evidence type="ECO:0000256" key="3">
    <source>
        <dbReference type="ARBA" id="ARBA00022630"/>
    </source>
</evidence>
<accession>A0A2G7SR22</accession>
<keyword evidence="7" id="KW-0520">NAD</keyword>
<evidence type="ECO:0000256" key="2">
    <source>
        <dbReference type="ARBA" id="ARBA00007118"/>
    </source>
</evidence>
<dbReference type="GO" id="GO:0016491">
    <property type="term" value="F:oxidoreductase activity"/>
    <property type="evidence" value="ECO:0007669"/>
    <property type="project" value="UniProtKB-KW"/>
</dbReference>
<dbReference type="InterPro" id="IPR036390">
    <property type="entry name" value="WH_DNA-bd_sf"/>
</dbReference>